<accession>A0A0N0CVT4</accession>
<dbReference type="AlphaFoldDB" id="A0A0N0CVT4"/>
<evidence type="ECO:0000313" key="10">
    <source>
        <dbReference type="EMBL" id="KOY81944.1"/>
    </source>
</evidence>
<evidence type="ECO:0000313" key="11">
    <source>
        <dbReference type="Proteomes" id="UP000037977"/>
    </source>
</evidence>
<dbReference type="RefSeq" id="WP_053995515.1">
    <property type="nucleotide sequence ID" value="NZ_CP065643.1"/>
</dbReference>
<evidence type="ECO:0000256" key="2">
    <source>
        <dbReference type="ARBA" id="ARBA00001946"/>
    </source>
</evidence>
<evidence type="ECO:0000256" key="3">
    <source>
        <dbReference type="ARBA" id="ARBA00001947"/>
    </source>
</evidence>
<dbReference type="GO" id="GO:0008237">
    <property type="term" value="F:metallopeptidase activity"/>
    <property type="evidence" value="ECO:0007669"/>
    <property type="project" value="UniProtKB-KW"/>
</dbReference>
<sequence length="413" mass="46330">MILLLSFDTKLSKYAELALKIGVNIQKGQYLYISCSTDNLKLAQIITKMAYKNGAKQVFMDLTDDECVRARYEDAPKDSFDFFPPWKVQEREWLAEHGAAFLSISSQNPDLLKGIEPNKIMAFQKASGKALANYYQWLQADKFSWSVIAAPSKAWAEKVFPHLPEAQQVDALWEAIFAATRINVEHSVEAWQAHDKELQDRANYLNNKQYKALHYTAPGTDLIIDLPIQHIWAGGSSVNKQGQTFMANMPTEEIFTAPLKTGVNGYVSSTKPLSYGGTIIDNFTITFKEGRIIAVKAEQGQEILTALIETDEGARYLGEVALVPHHSPISQANLLFYNTLFDENASNHLAIGRAYAFCIEGGKEMTPEELMMNGLNQSLTHVDFMIGSNTMNIDGITHDQQKEPIFRNGNWAF</sequence>
<keyword evidence="6" id="KW-0645">Protease</keyword>
<dbReference type="GO" id="GO:0006508">
    <property type="term" value="P:proteolysis"/>
    <property type="evidence" value="ECO:0007669"/>
    <property type="project" value="UniProtKB-KW"/>
</dbReference>
<keyword evidence="11" id="KW-1185">Reference proteome</keyword>
<dbReference type="GO" id="GO:0046872">
    <property type="term" value="F:metal ion binding"/>
    <property type="evidence" value="ECO:0007669"/>
    <property type="project" value="UniProtKB-KW"/>
</dbReference>
<evidence type="ECO:0000256" key="9">
    <source>
        <dbReference type="ARBA" id="ARBA00023049"/>
    </source>
</evidence>
<proteinExistence type="inferred from homology"/>
<keyword evidence="9" id="KW-0482">Metalloprotease</keyword>
<evidence type="ECO:0000256" key="7">
    <source>
        <dbReference type="ARBA" id="ARBA00022723"/>
    </source>
</evidence>
<dbReference type="InterPro" id="IPR000787">
    <property type="entry name" value="Peptidase_M29"/>
</dbReference>
<dbReference type="GO" id="GO:0004177">
    <property type="term" value="F:aminopeptidase activity"/>
    <property type="evidence" value="ECO:0007669"/>
    <property type="project" value="UniProtKB-KW"/>
</dbReference>
<dbReference type="STRING" id="33935.ADM90_13675"/>
<dbReference type="InterPro" id="IPR052170">
    <property type="entry name" value="M29_Exopeptidase"/>
</dbReference>
<dbReference type="Pfam" id="PF02073">
    <property type="entry name" value="Peptidase_M29"/>
    <property type="match status" value="1"/>
</dbReference>
<evidence type="ECO:0000256" key="5">
    <source>
        <dbReference type="ARBA" id="ARBA00022438"/>
    </source>
</evidence>
<protein>
    <submittedName>
        <fullName evidence="10">Peptidase M29</fullName>
    </submittedName>
</protein>
<dbReference type="PANTHER" id="PTHR34448">
    <property type="entry name" value="AMINOPEPTIDASE"/>
    <property type="match status" value="1"/>
</dbReference>
<dbReference type="Proteomes" id="UP000037977">
    <property type="component" value="Unassembled WGS sequence"/>
</dbReference>
<comment type="cofactor">
    <cofactor evidence="1">
        <name>Co(2+)</name>
        <dbReference type="ChEBI" id="CHEBI:48828"/>
    </cofactor>
</comment>
<organism evidence="10 11">
    <name type="scientific">Lysinibacillus macroides</name>
    <dbReference type="NCBI Taxonomy" id="33935"/>
    <lineage>
        <taxon>Bacteria</taxon>
        <taxon>Bacillati</taxon>
        <taxon>Bacillota</taxon>
        <taxon>Bacilli</taxon>
        <taxon>Bacillales</taxon>
        <taxon>Bacillaceae</taxon>
        <taxon>Lysinibacillus</taxon>
    </lineage>
</organism>
<evidence type="ECO:0000256" key="4">
    <source>
        <dbReference type="ARBA" id="ARBA00008236"/>
    </source>
</evidence>
<dbReference type="EMBL" id="LGCI01000008">
    <property type="protein sequence ID" value="KOY81944.1"/>
    <property type="molecule type" value="Genomic_DNA"/>
</dbReference>
<dbReference type="Gene3D" id="3.40.1830.10">
    <property type="entry name" value="Thermophilic metalloprotease (M29)"/>
    <property type="match status" value="1"/>
</dbReference>
<evidence type="ECO:0000256" key="8">
    <source>
        <dbReference type="ARBA" id="ARBA00022801"/>
    </source>
</evidence>
<comment type="cofactor">
    <cofactor evidence="2">
        <name>Mg(2+)</name>
        <dbReference type="ChEBI" id="CHEBI:18420"/>
    </cofactor>
</comment>
<keyword evidence="8" id="KW-0378">Hydrolase</keyword>
<keyword evidence="7" id="KW-0479">Metal-binding</keyword>
<comment type="similarity">
    <text evidence="4">Belongs to the peptidase M29 family.</text>
</comment>
<keyword evidence="5" id="KW-0031">Aminopeptidase</keyword>
<dbReference type="PATRIC" id="fig|33935.3.peg.3592"/>
<reference evidence="10 11" key="1">
    <citation type="submission" date="2015-07" db="EMBL/GenBank/DDBJ databases">
        <title>Genome sequencing project for genomic taxonomy and phylogenomics of Bacillus-like bacteria.</title>
        <authorList>
            <person name="Liu B."/>
            <person name="Wang J."/>
            <person name="Zhu Y."/>
            <person name="Liu G."/>
            <person name="Chen Q."/>
            <person name="Chen Z."/>
            <person name="Che J."/>
            <person name="Ge C."/>
            <person name="Shi H."/>
            <person name="Pan Z."/>
            <person name="Liu X."/>
        </authorList>
    </citation>
    <scope>NUCLEOTIDE SEQUENCE [LARGE SCALE GENOMIC DNA]</scope>
    <source>
        <strain evidence="10 11">DSM 54</strain>
    </source>
</reference>
<dbReference type="InterPro" id="IPR035097">
    <property type="entry name" value="M29_N-terminal"/>
</dbReference>
<evidence type="ECO:0000256" key="1">
    <source>
        <dbReference type="ARBA" id="ARBA00001941"/>
    </source>
</evidence>
<dbReference type="SUPFAM" id="SSF144052">
    <property type="entry name" value="Thermophilic metalloprotease-like"/>
    <property type="match status" value="1"/>
</dbReference>
<dbReference type="PANTHER" id="PTHR34448:SF3">
    <property type="entry name" value="AMINOPEPTIDASE AMPS"/>
    <property type="match status" value="1"/>
</dbReference>
<name>A0A0N0CVT4_9BACI</name>
<dbReference type="PRINTS" id="PR00919">
    <property type="entry name" value="THERMOPTASE"/>
</dbReference>
<comment type="cofactor">
    <cofactor evidence="3">
        <name>Zn(2+)</name>
        <dbReference type="ChEBI" id="CHEBI:29105"/>
    </cofactor>
</comment>
<evidence type="ECO:0000256" key="6">
    <source>
        <dbReference type="ARBA" id="ARBA00022670"/>
    </source>
</evidence>
<comment type="caution">
    <text evidence="10">The sequence shown here is derived from an EMBL/GenBank/DDBJ whole genome shotgun (WGS) entry which is preliminary data.</text>
</comment>
<gene>
    <name evidence="10" type="ORF">ADM90_13675</name>
</gene>
<dbReference type="OrthoDB" id="9803993at2"/>